<feature type="compositionally biased region" description="Polar residues" evidence="1">
    <location>
        <begin position="122"/>
        <end position="140"/>
    </location>
</feature>
<evidence type="ECO:0000256" key="1">
    <source>
        <dbReference type="SAM" id="MobiDB-lite"/>
    </source>
</evidence>
<dbReference type="SUPFAM" id="SSF47954">
    <property type="entry name" value="Cyclin-like"/>
    <property type="match status" value="1"/>
</dbReference>
<feature type="compositionally biased region" description="Low complexity" evidence="1">
    <location>
        <begin position="378"/>
        <end position="396"/>
    </location>
</feature>
<dbReference type="Pfam" id="PF08613">
    <property type="entry name" value="Cyclin"/>
    <property type="match status" value="1"/>
</dbReference>
<sequence length="706" mass="77407">MSVEVAPSNSHAPLPPTLFSCIGPRRPLLPPPGSALPKLPPLFHDNINNNSNSNYRLLGSGLRTPPADNMSTTYQSVPAAYDSHSLHSYSTSLAHASRTRATASTTAQTSDSRTTAQYNRYPPQQTQLAHVPTTQLRTGTSSSSQAISHASDHSAKPTTPGADSSLVASRDTTTTKRPAETLIYHSLRIPKCISPNGGNLADFAAQMTCLFWFESIDELKKAESIRSRPSNVPISRLPDLAKPYDQFRKWVYNVLSTTQVTQNVILLALLFIYRLKMSTPQIKGRAGSEYRLLTVALMLGNKFLDDNTYTNKTWAEVSCFAVQEIHVMEVEFLSNMRYNLLASKDEWEDWLVKLACFHEYYDRASKVPASPIHIPSPSTKSFTSPIPSPTTTTLPVPDLPPFNPYGTTNISPSANRYRDWANAHNHPVSPLASKPAMTYPTSRKRSPETDLTEHPAKRHMPPRIGHVHPLNIRPSVIADSARLPVPHLTIVTNPDSHQATSYPTTNVYTPQVSAAPQTMVSLPPLQPGMRAMSTVYQPAPPLAVQQPAMTQTAVTNVAVAGYPATTLPTHPSISYGTPSKHHHSPGSLAPYASSPMVDQPHFASNSGVHTPIAHTPISHSPSVYLQQRASPYKPIRHVNRLLYPPPSASLDQYHLAVPVQPAQMHYQPLGRRNDLRTGVVPEFVVYNRGQYPPVHTPGGPQGPFAP</sequence>
<keyword evidence="3" id="KW-1185">Reference proteome</keyword>
<protein>
    <submittedName>
        <fullName evidence="2">Meiotically up-regulated gene 80 protein</fullName>
    </submittedName>
</protein>
<dbReference type="InterPro" id="IPR036915">
    <property type="entry name" value="Cyclin-like_sf"/>
</dbReference>
<feature type="region of interest" description="Disordered" evidence="1">
    <location>
        <begin position="97"/>
        <end position="174"/>
    </location>
</feature>
<dbReference type="PANTHER" id="PTHR15615">
    <property type="match status" value="1"/>
</dbReference>
<gene>
    <name evidence="2" type="ORF">PT974_04907</name>
</gene>
<dbReference type="Gene3D" id="1.10.472.10">
    <property type="entry name" value="Cyclin-like"/>
    <property type="match status" value="1"/>
</dbReference>
<dbReference type="PANTHER" id="PTHR15615:SF118">
    <property type="entry name" value="CYCLIN, HYPOTHETICAL (EUROFUNG)"/>
    <property type="match status" value="1"/>
</dbReference>
<name>A0ABR0SQN6_9HYPO</name>
<evidence type="ECO:0000313" key="3">
    <source>
        <dbReference type="Proteomes" id="UP001338125"/>
    </source>
</evidence>
<feature type="region of interest" description="Disordered" evidence="1">
    <location>
        <begin position="378"/>
        <end position="399"/>
    </location>
</feature>
<feature type="compositionally biased region" description="Low complexity" evidence="1">
    <location>
        <begin position="97"/>
        <end position="116"/>
    </location>
</feature>
<dbReference type="EMBL" id="JAVFKD010000010">
    <property type="protein sequence ID" value="KAK5994433.1"/>
    <property type="molecule type" value="Genomic_DNA"/>
</dbReference>
<proteinExistence type="predicted"/>
<dbReference type="CDD" id="cd20557">
    <property type="entry name" value="CYCLIN_ScPCL1-like"/>
    <property type="match status" value="1"/>
</dbReference>
<evidence type="ECO:0000313" key="2">
    <source>
        <dbReference type="EMBL" id="KAK5994433.1"/>
    </source>
</evidence>
<feature type="region of interest" description="Disordered" evidence="1">
    <location>
        <begin position="426"/>
        <end position="467"/>
    </location>
</feature>
<dbReference type="InterPro" id="IPR013922">
    <property type="entry name" value="Cyclin_PHO80-like"/>
</dbReference>
<reference evidence="2 3" key="1">
    <citation type="submission" date="2024-01" db="EMBL/GenBank/DDBJ databases">
        <title>Complete genome of Cladobotryum mycophilum ATHUM6906.</title>
        <authorList>
            <person name="Christinaki A.C."/>
            <person name="Myridakis A.I."/>
            <person name="Kouvelis V.N."/>
        </authorList>
    </citation>
    <scope>NUCLEOTIDE SEQUENCE [LARGE SCALE GENOMIC DNA]</scope>
    <source>
        <strain evidence="2 3">ATHUM6906</strain>
    </source>
</reference>
<dbReference type="Proteomes" id="UP001338125">
    <property type="component" value="Unassembled WGS sequence"/>
</dbReference>
<feature type="compositionally biased region" description="Basic and acidic residues" evidence="1">
    <location>
        <begin position="445"/>
        <end position="455"/>
    </location>
</feature>
<organism evidence="2 3">
    <name type="scientific">Cladobotryum mycophilum</name>
    <dbReference type="NCBI Taxonomy" id="491253"/>
    <lineage>
        <taxon>Eukaryota</taxon>
        <taxon>Fungi</taxon>
        <taxon>Dikarya</taxon>
        <taxon>Ascomycota</taxon>
        <taxon>Pezizomycotina</taxon>
        <taxon>Sordariomycetes</taxon>
        <taxon>Hypocreomycetidae</taxon>
        <taxon>Hypocreales</taxon>
        <taxon>Hypocreaceae</taxon>
        <taxon>Cladobotryum</taxon>
    </lineage>
</organism>
<accession>A0ABR0SQN6</accession>
<comment type="caution">
    <text evidence="2">The sequence shown here is derived from an EMBL/GenBank/DDBJ whole genome shotgun (WGS) entry which is preliminary data.</text>
</comment>